<dbReference type="Proteomes" id="UP001279734">
    <property type="component" value="Unassembled WGS sequence"/>
</dbReference>
<dbReference type="EMBL" id="BSYO01000027">
    <property type="protein sequence ID" value="GMH24232.1"/>
    <property type="molecule type" value="Genomic_DNA"/>
</dbReference>
<evidence type="ECO:0000259" key="1">
    <source>
        <dbReference type="Pfam" id="PF22922"/>
    </source>
</evidence>
<gene>
    <name evidence="2" type="ORF">Nepgr_026075</name>
</gene>
<evidence type="ECO:0000313" key="2">
    <source>
        <dbReference type="EMBL" id="GMH24232.1"/>
    </source>
</evidence>
<comment type="caution">
    <text evidence="2">The sequence shown here is derived from an EMBL/GenBank/DDBJ whole genome shotgun (WGS) entry which is preliminary data.</text>
</comment>
<dbReference type="Pfam" id="PF22922">
    <property type="entry name" value="GAF_NLP"/>
    <property type="match status" value="1"/>
</dbReference>
<evidence type="ECO:0000313" key="3">
    <source>
        <dbReference type="Proteomes" id="UP001279734"/>
    </source>
</evidence>
<dbReference type="InterPro" id="IPR055081">
    <property type="entry name" value="NLP1-9_GAF"/>
</dbReference>
<dbReference type="GO" id="GO:0003700">
    <property type="term" value="F:DNA-binding transcription factor activity"/>
    <property type="evidence" value="ECO:0007669"/>
    <property type="project" value="InterPro"/>
</dbReference>
<reference evidence="2" key="1">
    <citation type="submission" date="2023-05" db="EMBL/GenBank/DDBJ databases">
        <title>Nepenthes gracilis genome sequencing.</title>
        <authorList>
            <person name="Fukushima K."/>
        </authorList>
    </citation>
    <scope>NUCLEOTIDE SEQUENCE</scope>
    <source>
        <strain evidence="2">SING2019-196</strain>
    </source>
</reference>
<organism evidence="2 3">
    <name type="scientific">Nepenthes gracilis</name>
    <name type="common">Slender pitcher plant</name>
    <dbReference type="NCBI Taxonomy" id="150966"/>
    <lineage>
        <taxon>Eukaryota</taxon>
        <taxon>Viridiplantae</taxon>
        <taxon>Streptophyta</taxon>
        <taxon>Embryophyta</taxon>
        <taxon>Tracheophyta</taxon>
        <taxon>Spermatophyta</taxon>
        <taxon>Magnoliopsida</taxon>
        <taxon>eudicotyledons</taxon>
        <taxon>Gunneridae</taxon>
        <taxon>Pentapetalae</taxon>
        <taxon>Caryophyllales</taxon>
        <taxon>Nepenthaceae</taxon>
        <taxon>Nepenthes</taxon>
    </lineage>
</organism>
<keyword evidence="3" id="KW-1185">Reference proteome</keyword>
<name>A0AAD3T7L1_NEPGR</name>
<proteinExistence type="predicted"/>
<feature type="domain" description="NLP1-9 GAF" evidence="1">
    <location>
        <begin position="248"/>
        <end position="397"/>
    </location>
</feature>
<dbReference type="InterPro" id="IPR045012">
    <property type="entry name" value="NLP"/>
</dbReference>
<dbReference type="PANTHER" id="PTHR32002:SF35">
    <property type="entry name" value="PROTEIN NLP6"/>
    <property type="match status" value="1"/>
</dbReference>
<protein>
    <recommendedName>
        <fullName evidence="1">NLP1-9 GAF domain-containing protein</fullName>
    </recommendedName>
</protein>
<accession>A0AAD3T7L1</accession>
<dbReference type="AlphaFoldDB" id="A0AAD3T7L1"/>
<sequence length="480" mass="53662">MPPSYSPSSNLSGPQIPINRPQSFDPSYLPSILQPFCLSLLLDRSKSYIENVELSLFLEEGSSEKRSGISVHSKGALESFEGSPIGGMAASSCANHNEGVCIFDMDASEVMQLSPITSQCSTSPVTLNRRHGENEQFRFSQPFGNINCLSTEEKLQESVEMDDFQGALPPNNKLLLKSVNLPASRLARKIVAHEPLCHDINYYMSSRRLFTFKYVLFSKCWDGQVLEVDEEIELMPNDNDFQRCWFRVLVLELLWKQMKIQHDEKEDQDGSYKEQTCRSTSAAAFYVVEAGMRSSHEAGAEYQVQSGQVVAGREIFSHDICFRGDIVHFCKTEYPLVHYACMFGLTSCFAICLRSKHTRHDDSVLEFCLPTSITDGSEQLELRDSILAVMKLQFQSLMVASGKVVEEERPCMEIVVVPKVENLDYNIESNKVSLPTNSILVLETFNRGLLASLEASSVTIMEDIDAVKDGGHVGGVGRQP</sequence>
<dbReference type="PANTHER" id="PTHR32002">
    <property type="entry name" value="PROTEIN NLP8"/>
    <property type="match status" value="1"/>
</dbReference>